<dbReference type="RefSeq" id="WP_311494991.1">
    <property type="nucleotide sequence ID" value="NZ_JAVRHO010000010.1"/>
</dbReference>
<proteinExistence type="predicted"/>
<evidence type="ECO:0000313" key="1">
    <source>
        <dbReference type="EMBL" id="MDT0646827.1"/>
    </source>
</evidence>
<dbReference type="Proteomes" id="UP001245285">
    <property type="component" value="Unassembled WGS sequence"/>
</dbReference>
<gene>
    <name evidence="1" type="ORF">RM545_09000</name>
</gene>
<keyword evidence="2" id="KW-1185">Reference proteome</keyword>
<comment type="caution">
    <text evidence="1">The sequence shown here is derived from an EMBL/GenBank/DDBJ whole genome shotgun (WGS) entry which is preliminary data.</text>
</comment>
<organism evidence="1 2">
    <name type="scientific">Autumnicola lenta</name>
    <dbReference type="NCBI Taxonomy" id="3075593"/>
    <lineage>
        <taxon>Bacteria</taxon>
        <taxon>Pseudomonadati</taxon>
        <taxon>Bacteroidota</taxon>
        <taxon>Flavobacteriia</taxon>
        <taxon>Flavobacteriales</taxon>
        <taxon>Flavobacteriaceae</taxon>
        <taxon>Autumnicola</taxon>
    </lineage>
</organism>
<reference evidence="1 2" key="1">
    <citation type="submission" date="2023-09" db="EMBL/GenBank/DDBJ databases">
        <authorList>
            <person name="Rey-Velasco X."/>
        </authorList>
    </citation>
    <scope>NUCLEOTIDE SEQUENCE [LARGE SCALE GENOMIC DNA]</scope>
    <source>
        <strain evidence="1 2">F260</strain>
    </source>
</reference>
<accession>A0ABU3CKS0</accession>
<evidence type="ECO:0000313" key="2">
    <source>
        <dbReference type="Proteomes" id="UP001245285"/>
    </source>
</evidence>
<dbReference type="EMBL" id="JAVRHO010000010">
    <property type="protein sequence ID" value="MDT0646827.1"/>
    <property type="molecule type" value="Genomic_DNA"/>
</dbReference>
<sequence>MKTLDNIRNRLIDKILISRDEELLFAIDKIFDSAQSDEKLHLNSEQIELLLMSEKDIEEGKVISEDDLEKLDSEWMS</sequence>
<name>A0ABU3CKS0_9FLAO</name>
<protein>
    <submittedName>
        <fullName evidence="1">Uncharacterized protein</fullName>
    </submittedName>
</protein>